<organism evidence="2 3">
    <name type="scientific">Candidatus Accumulibacter adjunctus</name>
    <dbReference type="NCBI Taxonomy" id="1454001"/>
    <lineage>
        <taxon>Bacteria</taxon>
        <taxon>Pseudomonadati</taxon>
        <taxon>Pseudomonadota</taxon>
        <taxon>Betaproteobacteria</taxon>
        <taxon>Candidatus Accumulibacter</taxon>
    </lineage>
</organism>
<evidence type="ECO:0000313" key="2">
    <source>
        <dbReference type="EMBL" id="EXI68034.1"/>
    </source>
</evidence>
<dbReference type="EMBL" id="JFAX01000007">
    <property type="protein sequence ID" value="EXI68034.1"/>
    <property type="molecule type" value="Genomic_DNA"/>
</dbReference>
<comment type="caution">
    <text evidence="2">The sequence shown here is derived from an EMBL/GenBank/DDBJ whole genome shotgun (WGS) entry which is preliminary data.</text>
</comment>
<gene>
    <name evidence="2" type="ORF">AW08_01639</name>
</gene>
<evidence type="ECO:0000313" key="3">
    <source>
        <dbReference type="Proteomes" id="UP000020218"/>
    </source>
</evidence>
<proteinExistence type="inferred from homology"/>
<dbReference type="SUPFAM" id="SSF82657">
    <property type="entry name" value="BolA-like"/>
    <property type="match status" value="1"/>
</dbReference>
<dbReference type="InterPro" id="IPR002634">
    <property type="entry name" value="BolA"/>
</dbReference>
<comment type="similarity">
    <text evidence="1">Belongs to the BolA/IbaG family.</text>
</comment>
<dbReference type="PANTHER" id="PTHR46230:SF7">
    <property type="entry name" value="BOLA-LIKE PROTEIN 1"/>
    <property type="match status" value="1"/>
</dbReference>
<reference evidence="2" key="1">
    <citation type="submission" date="2014-02" db="EMBL/GenBank/DDBJ databases">
        <title>Expanding our view of genomic diversity in Candidatus Accumulibacter clades.</title>
        <authorList>
            <person name="Skennerton C.T."/>
            <person name="Barr J.J."/>
            <person name="Slater F.R."/>
            <person name="Bond P.L."/>
            <person name="Tyson G.W."/>
        </authorList>
    </citation>
    <scope>NUCLEOTIDE SEQUENCE [LARGE SCALE GENOMIC DNA]</scope>
</reference>
<dbReference type="AlphaFoldDB" id="A0A011PP14"/>
<evidence type="ECO:0000256" key="1">
    <source>
        <dbReference type="RuleBase" id="RU003860"/>
    </source>
</evidence>
<dbReference type="PANTHER" id="PTHR46230">
    <property type="match status" value="1"/>
</dbReference>
<protein>
    <submittedName>
        <fullName evidence="2">Transcriptional regulator BolA</fullName>
    </submittedName>
</protein>
<dbReference type="InterPro" id="IPR036065">
    <property type="entry name" value="BolA-like_sf"/>
</dbReference>
<dbReference type="GO" id="GO:0016226">
    <property type="term" value="P:iron-sulfur cluster assembly"/>
    <property type="evidence" value="ECO:0007669"/>
    <property type="project" value="TreeGrafter"/>
</dbReference>
<dbReference type="Pfam" id="PF01722">
    <property type="entry name" value="BolA"/>
    <property type="match status" value="1"/>
</dbReference>
<keyword evidence="3" id="KW-1185">Reference proteome</keyword>
<sequence>MSGDAFVSGDAAGVPGLIRQRLAALRPQQIELIDDSARHAGHAGARSGGGHYRLLIVAEAFAGQPRLRRHRLVHEALGELMQCSIHALSVQALSPQEASSSAGPPV</sequence>
<dbReference type="Proteomes" id="UP000020218">
    <property type="component" value="Unassembled WGS sequence"/>
</dbReference>
<accession>A0A011PP14</accession>
<dbReference type="STRING" id="1454001.AW08_01639"/>
<dbReference type="PATRIC" id="fig|1454001.3.peg.1562"/>
<dbReference type="Gene3D" id="3.30.300.90">
    <property type="entry name" value="BolA-like"/>
    <property type="match status" value="1"/>
</dbReference>
<name>A0A011PP14_9PROT</name>